<feature type="modified residue" description="FMN phosphoryl threonine" evidence="6">
    <location>
        <position position="183"/>
    </location>
</feature>
<accession>G5IJE2</accession>
<keyword evidence="6" id="KW-1133">Transmembrane helix</keyword>
<dbReference type="SMART" id="SM00900">
    <property type="entry name" value="FMN_bind"/>
    <property type="match status" value="1"/>
</dbReference>
<evidence type="ECO:0000256" key="4">
    <source>
        <dbReference type="ARBA" id="ARBA00022643"/>
    </source>
</evidence>
<dbReference type="EC" id="7.-.-.-" evidence="6"/>
<evidence type="ECO:0000256" key="1">
    <source>
        <dbReference type="ARBA" id="ARBA00022448"/>
    </source>
</evidence>
<keyword evidence="4 6" id="KW-0288">FMN</keyword>
<gene>
    <name evidence="6" type="primary">rnfG</name>
    <name evidence="8" type="ORF">HMPREF9473_03620</name>
</gene>
<feature type="domain" description="FMN-binding" evidence="7">
    <location>
        <begin position="111"/>
        <end position="200"/>
    </location>
</feature>
<protein>
    <recommendedName>
        <fullName evidence="6">Ion-translocating oxidoreductase complex subunit G</fullName>
        <ecNumber evidence="6">7.-.-.-</ecNumber>
    </recommendedName>
    <alternativeName>
        <fullName evidence="6">Rnf electron transport complex subunit G</fullName>
    </alternativeName>
</protein>
<comment type="similarity">
    <text evidence="6">Belongs to the RnfG family.</text>
</comment>
<comment type="cofactor">
    <cofactor evidence="6">
        <name>FMN</name>
        <dbReference type="ChEBI" id="CHEBI:58210"/>
    </cofactor>
</comment>
<dbReference type="InterPro" id="IPR010209">
    <property type="entry name" value="Ion_transpt_RnfG/RsxG"/>
</dbReference>
<comment type="subunit">
    <text evidence="6">The complex is composed of six subunits: RnfA, RnfB, RnfC, RnfD, RnfE and RnfG.</text>
</comment>
<dbReference type="Gene3D" id="3.90.1010.20">
    <property type="match status" value="1"/>
</dbReference>
<comment type="caution">
    <text evidence="8">The sequence shown here is derived from an EMBL/GenBank/DDBJ whole genome shotgun (WGS) entry which is preliminary data.</text>
</comment>
<keyword evidence="6" id="KW-1278">Translocase</keyword>
<dbReference type="PANTHER" id="PTHR36118">
    <property type="entry name" value="ION-TRANSLOCATING OXIDOREDUCTASE COMPLEX SUBUNIT G"/>
    <property type="match status" value="1"/>
</dbReference>
<sequence>MKKGGFMKDALILFAITLISGICLGGVYEITKLPIQESKMKADLATYQEVYPNAVDFKFDQALQDAAEAAPENFASAGLNIGSVEIPVALNAVDASGNVVGHIFTGLSKDGYGGNIKVSVGVTNEGEITGIGFIEINETPGLGMNATNPDFKDQFKGKTAEQLNLVKGGGAGDDGIDAMSGATVTSTAVTNAVNGVLYFAHNCIPQ</sequence>
<keyword evidence="1 6" id="KW-0813">Transport</keyword>
<dbReference type="RefSeq" id="WP_006781611.1">
    <property type="nucleotide sequence ID" value="NZ_CP040506.1"/>
</dbReference>
<dbReference type="PIRSF" id="PIRSF006091">
    <property type="entry name" value="E_trnsport_RnfG"/>
    <property type="match status" value="1"/>
</dbReference>
<keyword evidence="6" id="KW-1003">Cell membrane</keyword>
<keyword evidence="2 6" id="KW-0597">Phosphoprotein</keyword>
<dbReference type="PANTHER" id="PTHR36118:SF1">
    <property type="entry name" value="ION-TRANSLOCATING OXIDOREDUCTASE COMPLEX SUBUNIT G"/>
    <property type="match status" value="1"/>
</dbReference>
<keyword evidence="6" id="KW-0812">Transmembrane</keyword>
<evidence type="ECO:0000256" key="3">
    <source>
        <dbReference type="ARBA" id="ARBA00022630"/>
    </source>
</evidence>
<dbReference type="NCBIfam" id="TIGR01947">
    <property type="entry name" value="rnfG"/>
    <property type="match status" value="1"/>
</dbReference>
<organism evidence="8 9">
    <name type="scientific">Hungatella hathewayi WAL-18680</name>
    <dbReference type="NCBI Taxonomy" id="742737"/>
    <lineage>
        <taxon>Bacteria</taxon>
        <taxon>Bacillati</taxon>
        <taxon>Bacillota</taxon>
        <taxon>Clostridia</taxon>
        <taxon>Lachnospirales</taxon>
        <taxon>Lachnospiraceae</taxon>
        <taxon>Hungatella</taxon>
    </lineage>
</organism>
<comment type="function">
    <text evidence="6">Part of a membrane-bound complex that couples electron transfer with translocation of ions across the membrane.</text>
</comment>
<dbReference type="InterPro" id="IPR007329">
    <property type="entry name" value="FMN-bd"/>
</dbReference>
<evidence type="ECO:0000313" key="8">
    <source>
        <dbReference type="EMBL" id="EHI58395.1"/>
    </source>
</evidence>
<dbReference type="HAMAP" id="MF_00479">
    <property type="entry name" value="RsxG_RnfG"/>
    <property type="match status" value="1"/>
</dbReference>
<dbReference type="GO" id="GO:0022900">
    <property type="term" value="P:electron transport chain"/>
    <property type="evidence" value="ECO:0007669"/>
    <property type="project" value="UniProtKB-UniRule"/>
</dbReference>
<dbReference type="GO" id="GO:0010181">
    <property type="term" value="F:FMN binding"/>
    <property type="evidence" value="ECO:0007669"/>
    <property type="project" value="InterPro"/>
</dbReference>
<dbReference type="OrthoDB" id="9794010at2"/>
<dbReference type="HOGENOM" id="CLU_077882_2_0_9"/>
<keyword evidence="5 6" id="KW-0249">Electron transport</keyword>
<keyword evidence="9" id="KW-1185">Reference proteome</keyword>
<dbReference type="GO" id="GO:0005886">
    <property type="term" value="C:plasma membrane"/>
    <property type="evidence" value="ECO:0007669"/>
    <property type="project" value="UniProtKB-SubCell"/>
</dbReference>
<evidence type="ECO:0000313" key="9">
    <source>
        <dbReference type="Proteomes" id="UP000005384"/>
    </source>
</evidence>
<keyword evidence="6" id="KW-0472">Membrane</keyword>
<dbReference type="EMBL" id="ADLN01000101">
    <property type="protein sequence ID" value="EHI58395.1"/>
    <property type="molecule type" value="Genomic_DNA"/>
</dbReference>
<dbReference type="Pfam" id="PF04205">
    <property type="entry name" value="FMN_bind"/>
    <property type="match status" value="1"/>
</dbReference>
<evidence type="ECO:0000256" key="5">
    <source>
        <dbReference type="ARBA" id="ARBA00022982"/>
    </source>
</evidence>
<keyword evidence="3 6" id="KW-0285">Flavoprotein</keyword>
<reference evidence="8 9" key="1">
    <citation type="submission" date="2011-08" db="EMBL/GenBank/DDBJ databases">
        <title>The Genome Sequence of Clostridium hathewayi WAL-18680.</title>
        <authorList>
            <consortium name="The Broad Institute Genome Sequencing Platform"/>
            <person name="Earl A."/>
            <person name="Ward D."/>
            <person name="Feldgarden M."/>
            <person name="Gevers D."/>
            <person name="Finegold S.M."/>
            <person name="Summanen P.H."/>
            <person name="Molitoris D.R."/>
            <person name="Song M."/>
            <person name="Daigneault M."/>
            <person name="Allen-Vercoe E."/>
            <person name="Young S.K."/>
            <person name="Zeng Q."/>
            <person name="Gargeya S."/>
            <person name="Fitzgerald M."/>
            <person name="Haas B."/>
            <person name="Abouelleil A."/>
            <person name="Alvarado L."/>
            <person name="Arachchi H.M."/>
            <person name="Berlin A."/>
            <person name="Brown A."/>
            <person name="Chapman S.B."/>
            <person name="Chen Z."/>
            <person name="Dunbar C."/>
            <person name="Freedman E."/>
            <person name="Gearin G."/>
            <person name="Gellesch M."/>
            <person name="Goldberg J."/>
            <person name="Griggs A."/>
            <person name="Gujja S."/>
            <person name="Heiman D."/>
            <person name="Howarth C."/>
            <person name="Larson L."/>
            <person name="Lui A."/>
            <person name="MacDonald P.J.P."/>
            <person name="Montmayeur A."/>
            <person name="Murphy C."/>
            <person name="Neiman D."/>
            <person name="Pearson M."/>
            <person name="Priest M."/>
            <person name="Roberts A."/>
            <person name="Saif S."/>
            <person name="Shea T."/>
            <person name="Shenoy N."/>
            <person name="Sisk P."/>
            <person name="Stolte C."/>
            <person name="Sykes S."/>
            <person name="Wortman J."/>
            <person name="Nusbaum C."/>
            <person name="Birren B."/>
        </authorList>
    </citation>
    <scope>NUCLEOTIDE SEQUENCE [LARGE SCALE GENOMIC DNA]</scope>
    <source>
        <strain evidence="8 9">WAL-18680</strain>
    </source>
</reference>
<evidence type="ECO:0000256" key="6">
    <source>
        <dbReference type="HAMAP-Rule" id="MF_00479"/>
    </source>
</evidence>
<name>G5IJE2_9FIRM</name>
<comment type="subcellular location">
    <subcellularLocation>
        <location evidence="6">Cell membrane</location>
        <topology evidence="6">Single-pass membrane protein</topology>
    </subcellularLocation>
</comment>
<proteinExistence type="inferred from homology"/>
<dbReference type="GO" id="GO:0009055">
    <property type="term" value="F:electron transfer activity"/>
    <property type="evidence" value="ECO:0007669"/>
    <property type="project" value="InterPro"/>
</dbReference>
<evidence type="ECO:0000256" key="2">
    <source>
        <dbReference type="ARBA" id="ARBA00022553"/>
    </source>
</evidence>
<evidence type="ECO:0000259" key="7">
    <source>
        <dbReference type="SMART" id="SM00900"/>
    </source>
</evidence>
<dbReference type="Proteomes" id="UP000005384">
    <property type="component" value="Unassembled WGS sequence"/>
</dbReference>
<dbReference type="AlphaFoldDB" id="G5IJE2"/>
<dbReference type="PATRIC" id="fig|742737.3.peg.3600"/>